<evidence type="ECO:0000313" key="2">
    <source>
        <dbReference type="Proteomes" id="UP000319383"/>
    </source>
</evidence>
<dbReference type="AlphaFoldDB" id="A0A517ZL16"/>
<evidence type="ECO:0008006" key="3">
    <source>
        <dbReference type="Google" id="ProtNLM"/>
    </source>
</evidence>
<name>A0A517ZL16_9PLAN</name>
<gene>
    <name evidence="1" type="ORF">Mal52_16280</name>
</gene>
<proteinExistence type="predicted"/>
<dbReference type="CDD" id="cd00093">
    <property type="entry name" value="HTH_XRE"/>
    <property type="match status" value="1"/>
</dbReference>
<dbReference type="InterPro" id="IPR001387">
    <property type="entry name" value="Cro/C1-type_HTH"/>
</dbReference>
<dbReference type="EMBL" id="CP036276">
    <property type="protein sequence ID" value="QDU43156.1"/>
    <property type="molecule type" value="Genomic_DNA"/>
</dbReference>
<dbReference type="KEGG" id="sdyn:Mal52_16280"/>
<organism evidence="1 2">
    <name type="scientific">Symmachiella dynata</name>
    <dbReference type="NCBI Taxonomy" id="2527995"/>
    <lineage>
        <taxon>Bacteria</taxon>
        <taxon>Pseudomonadati</taxon>
        <taxon>Planctomycetota</taxon>
        <taxon>Planctomycetia</taxon>
        <taxon>Planctomycetales</taxon>
        <taxon>Planctomycetaceae</taxon>
        <taxon>Symmachiella</taxon>
    </lineage>
</organism>
<accession>A0A517ZL16</accession>
<protein>
    <recommendedName>
        <fullName evidence="3">DNA-binding protein</fullName>
    </recommendedName>
</protein>
<keyword evidence="2" id="KW-1185">Reference proteome</keyword>
<reference evidence="1 2" key="1">
    <citation type="submission" date="2019-02" db="EMBL/GenBank/DDBJ databases">
        <title>Deep-cultivation of Planctomycetes and their phenomic and genomic characterization uncovers novel biology.</title>
        <authorList>
            <person name="Wiegand S."/>
            <person name="Jogler M."/>
            <person name="Boedeker C."/>
            <person name="Pinto D."/>
            <person name="Vollmers J."/>
            <person name="Rivas-Marin E."/>
            <person name="Kohn T."/>
            <person name="Peeters S.H."/>
            <person name="Heuer A."/>
            <person name="Rast P."/>
            <person name="Oberbeckmann S."/>
            <person name="Bunk B."/>
            <person name="Jeske O."/>
            <person name="Meyerdierks A."/>
            <person name="Storesund J.E."/>
            <person name="Kallscheuer N."/>
            <person name="Luecker S."/>
            <person name="Lage O.M."/>
            <person name="Pohl T."/>
            <person name="Merkel B.J."/>
            <person name="Hornburger P."/>
            <person name="Mueller R.-W."/>
            <person name="Bruemmer F."/>
            <person name="Labrenz M."/>
            <person name="Spormann A.M."/>
            <person name="Op den Camp H."/>
            <person name="Overmann J."/>
            <person name="Amann R."/>
            <person name="Jetten M.S.M."/>
            <person name="Mascher T."/>
            <person name="Medema M.H."/>
            <person name="Devos D.P."/>
            <person name="Kaster A.-K."/>
            <person name="Ovreas L."/>
            <person name="Rohde M."/>
            <person name="Galperin M.Y."/>
            <person name="Jogler C."/>
        </authorList>
    </citation>
    <scope>NUCLEOTIDE SEQUENCE [LARGE SCALE GENOMIC DNA]</scope>
    <source>
        <strain evidence="1 2">Mal52</strain>
    </source>
</reference>
<dbReference type="Proteomes" id="UP000319383">
    <property type="component" value="Chromosome"/>
</dbReference>
<evidence type="ECO:0000313" key="1">
    <source>
        <dbReference type="EMBL" id="QDU43156.1"/>
    </source>
</evidence>
<sequence length="177" mass="19810">MKTYEFTLFIDGMTESTDEFANAMFEAGCDDGTCGSSCGRVFIAFDREADSFLEGVLSAIADVHRGGYQVWRIDEADQVTQSDIARRLSVSRQMVHQYVSGQRGPGDFPPPMSDTKSGQKLWSWGEVATWLHGNNFLDEEMLEQSSIINVINSFLSIRREEGLKPQLVKTIRKAVLS</sequence>